<accession>A0A5M6C6E0</accession>
<comment type="similarity">
    <text evidence="1">Belongs to the ornithine cyclodeaminase/mu-crystallin family.</text>
</comment>
<dbReference type="OrthoDB" id="41492at2759"/>
<dbReference type="InterPro" id="IPR023401">
    <property type="entry name" value="ODC_N"/>
</dbReference>
<evidence type="ECO:0000313" key="3">
    <source>
        <dbReference type="Proteomes" id="UP000322225"/>
    </source>
</evidence>
<sequence>MAPLRILTSSDVDSILTTLSPQTALASQASVFTSFSQTSSSSPSSDIPSIQTPHRITIASEGTTTLFMPSRAPTSTTENTTACKIVAVPNGGGGEGLPASTIIMDESSGRVKALINARKLTALRNAAGSALFLSLFPTPQPPTHLLVFGTGAQALAHATLFLRLHPSIMNLTFIIRSSTPRASSLLSHLQSSFPQINIALSVHSDASSSGLNELVNQADIIVTTTSSTSPLFNSTSTSPKKGTRVILIGSYKPTMHEVDTALIKRSGIVVDSREACAREAGELIDAQLKERDMVELGEVLSETEAMKKRVLEKSGGEEGVIVFKSVGLGIQDVSIARLVLDEAEQRGIGTIIDDYD</sequence>
<dbReference type="RefSeq" id="XP_031863625.1">
    <property type="nucleotide sequence ID" value="XM_032002068.1"/>
</dbReference>
<dbReference type="PIRSF" id="PIRSF001439">
    <property type="entry name" value="CryM"/>
    <property type="match status" value="1"/>
</dbReference>
<dbReference type="KEGG" id="ksn:43586178"/>
<name>A0A5M6C6E0_9TREE</name>
<dbReference type="EMBL" id="CP144063">
    <property type="protein sequence ID" value="WWD22376.1"/>
    <property type="molecule type" value="Genomic_DNA"/>
</dbReference>
<dbReference type="InterPro" id="IPR003462">
    <property type="entry name" value="ODC_Mu_crystall"/>
</dbReference>
<protein>
    <submittedName>
        <fullName evidence="2">Uncharacterized protein</fullName>
    </submittedName>
</protein>
<dbReference type="PANTHER" id="PTHR13812">
    <property type="entry name" value="KETIMINE REDUCTASE MU-CRYSTALLIN"/>
    <property type="match status" value="1"/>
</dbReference>
<dbReference type="AlphaFoldDB" id="A0A5M6C6E0"/>
<evidence type="ECO:0000256" key="1">
    <source>
        <dbReference type="ARBA" id="ARBA00008903"/>
    </source>
</evidence>
<keyword evidence="3" id="KW-1185">Reference proteome</keyword>
<dbReference type="InterPro" id="IPR036291">
    <property type="entry name" value="NAD(P)-bd_dom_sf"/>
</dbReference>
<dbReference type="Pfam" id="PF02423">
    <property type="entry name" value="OCD_Mu_crystall"/>
    <property type="match status" value="1"/>
</dbReference>
<dbReference type="Gene3D" id="3.30.1780.10">
    <property type="entry name" value="ornithine cyclodeaminase, domain 1"/>
    <property type="match status" value="1"/>
</dbReference>
<dbReference type="Proteomes" id="UP000322225">
    <property type="component" value="Chromosome 13"/>
</dbReference>
<dbReference type="Gene3D" id="3.40.50.720">
    <property type="entry name" value="NAD(P)-binding Rossmann-like Domain"/>
    <property type="match status" value="1"/>
</dbReference>
<dbReference type="SUPFAM" id="SSF51735">
    <property type="entry name" value="NAD(P)-binding Rossmann-fold domains"/>
    <property type="match status" value="1"/>
</dbReference>
<reference evidence="2" key="1">
    <citation type="submission" date="2017-08" db="EMBL/GenBank/DDBJ databases">
        <authorList>
            <person name="Cuomo C."/>
            <person name="Billmyre B."/>
            <person name="Heitman J."/>
        </authorList>
    </citation>
    <scope>NUCLEOTIDE SEQUENCE</scope>
    <source>
        <strain evidence="2">CBS 12478</strain>
    </source>
</reference>
<gene>
    <name evidence="2" type="ORF">CI109_106867</name>
</gene>
<organism evidence="2 3">
    <name type="scientific">Kwoniella shandongensis</name>
    <dbReference type="NCBI Taxonomy" id="1734106"/>
    <lineage>
        <taxon>Eukaryota</taxon>
        <taxon>Fungi</taxon>
        <taxon>Dikarya</taxon>
        <taxon>Basidiomycota</taxon>
        <taxon>Agaricomycotina</taxon>
        <taxon>Tremellomycetes</taxon>
        <taxon>Tremellales</taxon>
        <taxon>Cryptococcaceae</taxon>
        <taxon>Kwoniella</taxon>
    </lineage>
</organism>
<dbReference type="GO" id="GO:0005737">
    <property type="term" value="C:cytoplasm"/>
    <property type="evidence" value="ECO:0007669"/>
    <property type="project" value="TreeGrafter"/>
</dbReference>
<reference evidence="2" key="2">
    <citation type="submission" date="2024-01" db="EMBL/GenBank/DDBJ databases">
        <title>Comparative genomics of Cryptococcus and Kwoniella reveals pathogenesis evolution and contrasting modes of karyotype evolution via chromosome fusion or intercentromeric recombination.</title>
        <authorList>
            <person name="Coelho M.A."/>
            <person name="David-Palma M."/>
            <person name="Shea T."/>
            <person name="Bowers K."/>
            <person name="McGinley-Smith S."/>
            <person name="Mohammad A.W."/>
            <person name="Gnirke A."/>
            <person name="Yurkov A.M."/>
            <person name="Nowrousian M."/>
            <person name="Sun S."/>
            <person name="Cuomo C.A."/>
            <person name="Heitman J."/>
        </authorList>
    </citation>
    <scope>NUCLEOTIDE SEQUENCE</scope>
    <source>
        <strain evidence="2">CBS 12478</strain>
    </source>
</reference>
<dbReference type="GeneID" id="43586178"/>
<evidence type="ECO:0000313" key="2">
    <source>
        <dbReference type="EMBL" id="WWD22376.1"/>
    </source>
</evidence>
<dbReference type="PANTHER" id="PTHR13812:SF19">
    <property type="entry name" value="KETIMINE REDUCTASE MU-CRYSTALLIN"/>
    <property type="match status" value="1"/>
</dbReference>
<proteinExistence type="inferred from homology"/>